<gene>
    <name evidence="3" type="primary">LOC101862489</name>
</gene>
<keyword evidence="2" id="KW-1185">Reference proteome</keyword>
<organism evidence="2 3">
    <name type="scientific">Aplysia californica</name>
    <name type="common">California sea hare</name>
    <dbReference type="NCBI Taxonomy" id="6500"/>
    <lineage>
        <taxon>Eukaryota</taxon>
        <taxon>Metazoa</taxon>
        <taxon>Spiralia</taxon>
        <taxon>Lophotrochozoa</taxon>
        <taxon>Mollusca</taxon>
        <taxon>Gastropoda</taxon>
        <taxon>Heterobranchia</taxon>
        <taxon>Euthyneura</taxon>
        <taxon>Tectipleura</taxon>
        <taxon>Aplysiida</taxon>
        <taxon>Aplysioidea</taxon>
        <taxon>Aplysiidae</taxon>
        <taxon>Aplysia</taxon>
    </lineage>
</organism>
<dbReference type="GeneID" id="101862489"/>
<dbReference type="InterPro" id="IPR055284">
    <property type="entry name" value="Galaxin-like"/>
</dbReference>
<reference evidence="3" key="1">
    <citation type="submission" date="2025-08" db="UniProtKB">
        <authorList>
            <consortium name="RefSeq"/>
        </authorList>
    </citation>
    <scope>IDENTIFICATION</scope>
</reference>
<dbReference type="Pfam" id="PF24748">
    <property type="entry name" value="Galaxin_repeat"/>
    <property type="match status" value="2"/>
</dbReference>
<name>A0ABM1VQW5_APLCA</name>
<feature type="domain" description="Galaxin-like repeats" evidence="1">
    <location>
        <begin position="220"/>
        <end position="325"/>
    </location>
</feature>
<sequence>MTLSWLQTYVGPTESGDHPQRRTIYSTKDNICCGDQVRNKYGDTWNKSDAEKVEHECCGGKLVPADDYICCFGNALRLSEKQKIDKDNLLCCSETVVVNIWEKICCGGVGFFISEGRSCCNGEPYLDSEKKCELIDDKETLILTSQGVCRSQIYSYREKSCCHGKLNNFPTVSSEPYDFACCDLKAYNRKEKYCCPANHTIPKNEELFCCGNGAYFSIINKNMSCCNGRPLIEGEELCCKNNTPCPKGKPDDDDCCISDGKMSTFCTSENEICTVRGVVKVEKGKLLCGDTVYDPNEEICCATRLAKRADGFNECCGFYTPYNSDKQIYS</sequence>
<evidence type="ECO:0000259" key="1">
    <source>
        <dbReference type="Pfam" id="PF24748"/>
    </source>
</evidence>
<dbReference type="Proteomes" id="UP000694888">
    <property type="component" value="Unplaced"/>
</dbReference>
<protein>
    <submittedName>
        <fullName evidence="3">Galaxin</fullName>
    </submittedName>
</protein>
<dbReference type="InterPro" id="IPR056601">
    <property type="entry name" value="Galaxin_dom"/>
</dbReference>
<dbReference type="PANTHER" id="PTHR34490">
    <property type="entry name" value="PROTEIN CBG12054-RELATED"/>
    <property type="match status" value="1"/>
</dbReference>
<dbReference type="PANTHER" id="PTHR34490:SF3">
    <property type="entry name" value="GALAXIN-LIKE ISOFORM X2"/>
    <property type="match status" value="1"/>
</dbReference>
<evidence type="ECO:0000313" key="3">
    <source>
        <dbReference type="RefSeq" id="XP_035824807.1"/>
    </source>
</evidence>
<dbReference type="RefSeq" id="XP_035824807.1">
    <property type="nucleotide sequence ID" value="XM_035968914.1"/>
</dbReference>
<proteinExistence type="predicted"/>
<accession>A0ABM1VQW5</accession>
<feature type="domain" description="Galaxin-like repeats" evidence="1">
    <location>
        <begin position="23"/>
        <end position="164"/>
    </location>
</feature>
<evidence type="ECO:0000313" key="2">
    <source>
        <dbReference type="Proteomes" id="UP000694888"/>
    </source>
</evidence>